<dbReference type="InterPro" id="IPR056402">
    <property type="entry name" value="DA_N"/>
</dbReference>
<dbReference type="OrthoDB" id="5344254at2759"/>
<dbReference type="EMBL" id="ML994612">
    <property type="protein sequence ID" value="KAF2193879.1"/>
    <property type="molecule type" value="Genomic_DNA"/>
</dbReference>
<accession>A0A6A6ESX0</accession>
<keyword evidence="1" id="KW-0413">Isomerase</keyword>
<dbReference type="Proteomes" id="UP000800200">
    <property type="component" value="Unassembled WGS sequence"/>
</dbReference>
<dbReference type="InterPro" id="IPR054499">
    <property type="entry name" value="DA_C"/>
</dbReference>
<feature type="domain" description="Diels-Alderase N-terminal" evidence="4">
    <location>
        <begin position="42"/>
        <end position="228"/>
    </location>
</feature>
<dbReference type="SUPFAM" id="SSF159245">
    <property type="entry name" value="AttH-like"/>
    <property type="match status" value="1"/>
</dbReference>
<evidence type="ECO:0000256" key="2">
    <source>
        <dbReference type="ARBA" id="ARBA00046325"/>
    </source>
</evidence>
<gene>
    <name evidence="5" type="ORF">K469DRAFT_650921</name>
</gene>
<evidence type="ECO:0000259" key="3">
    <source>
        <dbReference type="Pfam" id="PF22903"/>
    </source>
</evidence>
<dbReference type="Pfam" id="PF22903">
    <property type="entry name" value="DA_C"/>
    <property type="match status" value="1"/>
</dbReference>
<dbReference type="AlphaFoldDB" id="A0A6A6ESX0"/>
<sequence length="422" mass="45931">MLASNLFSWAQAWTGQLQLTTTALSSQSPSCVRTAFEAFEPLRSGPVPQVSDASEPQLSAPRFVEGMNASAGEQWAFDATSADGTSGLMLAFYHDPTYAFLGPGNLRLSLDLVFPNGSNWSLADYLSHADFSPPSQHASGSVVGPHSYRFFVTADNSLAAIELNTTRVQGTIRIRSMTPARPGPGASTWNAPGLHWASVIPAGQASVDLVLDGEVMRWEGMGGHERWWAGQGWLDGLQGWQAVRAVVGPYVLTYWAPTSRQAEGGVLWPSAYLARNGKTVLETRRSGPSSFQDDDLDNDRDAPYVEHRALTARGKLVASDGGSGDHRQGFAKGYVLMLIDPRTRRRWEFSLTLKNMEFAFDVGDSSGGVAYVGTASGGEIGDDVYHGVFFNESVYVAGLKVPRVYVWAAYWYYRVKASIFGY</sequence>
<comment type="similarity">
    <text evidence="2">Belongs to the Diels-Alderase family.</text>
</comment>
<evidence type="ECO:0000313" key="5">
    <source>
        <dbReference type="EMBL" id="KAF2193879.1"/>
    </source>
</evidence>
<feature type="domain" description="Diels-Alderase C-terminal" evidence="3">
    <location>
        <begin position="232"/>
        <end position="392"/>
    </location>
</feature>
<evidence type="ECO:0000313" key="6">
    <source>
        <dbReference type="Proteomes" id="UP000800200"/>
    </source>
</evidence>
<dbReference type="Pfam" id="PF24137">
    <property type="entry name" value="DA_N"/>
    <property type="match status" value="1"/>
</dbReference>
<evidence type="ECO:0000256" key="1">
    <source>
        <dbReference type="ARBA" id="ARBA00023235"/>
    </source>
</evidence>
<organism evidence="5 6">
    <name type="scientific">Zopfia rhizophila CBS 207.26</name>
    <dbReference type="NCBI Taxonomy" id="1314779"/>
    <lineage>
        <taxon>Eukaryota</taxon>
        <taxon>Fungi</taxon>
        <taxon>Dikarya</taxon>
        <taxon>Ascomycota</taxon>
        <taxon>Pezizomycotina</taxon>
        <taxon>Dothideomycetes</taxon>
        <taxon>Dothideomycetes incertae sedis</taxon>
        <taxon>Zopfiaceae</taxon>
        <taxon>Zopfia</taxon>
    </lineage>
</organism>
<proteinExistence type="inferred from homology"/>
<dbReference type="GO" id="GO:0016853">
    <property type="term" value="F:isomerase activity"/>
    <property type="evidence" value="ECO:0007669"/>
    <property type="project" value="UniProtKB-KW"/>
</dbReference>
<keyword evidence="6" id="KW-1185">Reference proteome</keyword>
<name>A0A6A6ESX0_9PEZI</name>
<reference evidence="5" key="1">
    <citation type="journal article" date="2020" name="Stud. Mycol.">
        <title>101 Dothideomycetes genomes: a test case for predicting lifestyles and emergence of pathogens.</title>
        <authorList>
            <person name="Haridas S."/>
            <person name="Albert R."/>
            <person name="Binder M."/>
            <person name="Bloem J."/>
            <person name="Labutti K."/>
            <person name="Salamov A."/>
            <person name="Andreopoulos B."/>
            <person name="Baker S."/>
            <person name="Barry K."/>
            <person name="Bills G."/>
            <person name="Bluhm B."/>
            <person name="Cannon C."/>
            <person name="Castanera R."/>
            <person name="Culley D."/>
            <person name="Daum C."/>
            <person name="Ezra D."/>
            <person name="Gonzalez J."/>
            <person name="Henrissat B."/>
            <person name="Kuo A."/>
            <person name="Liang C."/>
            <person name="Lipzen A."/>
            <person name="Lutzoni F."/>
            <person name="Magnuson J."/>
            <person name="Mondo S."/>
            <person name="Nolan M."/>
            <person name="Ohm R."/>
            <person name="Pangilinan J."/>
            <person name="Park H.-J."/>
            <person name="Ramirez L."/>
            <person name="Alfaro M."/>
            <person name="Sun H."/>
            <person name="Tritt A."/>
            <person name="Yoshinaga Y."/>
            <person name="Zwiers L.-H."/>
            <person name="Turgeon B."/>
            <person name="Goodwin S."/>
            <person name="Spatafora J."/>
            <person name="Crous P."/>
            <person name="Grigoriev I."/>
        </authorList>
    </citation>
    <scope>NUCLEOTIDE SEQUENCE</scope>
    <source>
        <strain evidence="5">CBS 207.26</strain>
    </source>
</reference>
<protein>
    <submittedName>
        <fullName evidence="5">Uncharacterized protein</fullName>
    </submittedName>
</protein>
<evidence type="ECO:0000259" key="4">
    <source>
        <dbReference type="Pfam" id="PF24137"/>
    </source>
</evidence>